<comment type="caution">
    <text evidence="1">The sequence shown here is derived from an EMBL/GenBank/DDBJ whole genome shotgun (WGS) entry which is preliminary data.</text>
</comment>
<evidence type="ECO:0000313" key="1">
    <source>
        <dbReference type="EMBL" id="MBB6259631.1"/>
    </source>
</evidence>
<dbReference type="Proteomes" id="UP000555393">
    <property type="component" value="Unassembled WGS sequence"/>
</dbReference>
<name>A0A841LZR7_9HYPH</name>
<accession>A0A841LZR7</accession>
<dbReference type="EMBL" id="JACIIU010000001">
    <property type="protein sequence ID" value="MBB6259631.1"/>
    <property type="molecule type" value="Genomic_DNA"/>
</dbReference>
<dbReference type="AlphaFoldDB" id="A0A841LZR7"/>
<proteinExistence type="predicted"/>
<evidence type="ECO:0008006" key="3">
    <source>
        <dbReference type="Google" id="ProtNLM"/>
    </source>
</evidence>
<evidence type="ECO:0000313" key="2">
    <source>
        <dbReference type="Proteomes" id="UP000555393"/>
    </source>
</evidence>
<gene>
    <name evidence="1" type="ORF">FHS77_000139</name>
</gene>
<protein>
    <recommendedName>
        <fullName evidence="3">(2Fe-2S)-binding protein</fullName>
    </recommendedName>
</protein>
<dbReference type="Gene3D" id="1.10.10.1100">
    <property type="entry name" value="BFD-like [2Fe-2S]-binding domain"/>
    <property type="match status" value="1"/>
</dbReference>
<sequence>MISRPLLKERCKMLVCHCNFITQQQIEETIIELLDEDCWRLIVPSTIYHAMSRRGRCSGCFPNVVETIIKVTEEYHLRHNQNDENVILFIDQVRSLREKFGRIKHEGRTTGHRAA</sequence>
<reference evidence="1 2" key="1">
    <citation type="submission" date="2020-08" db="EMBL/GenBank/DDBJ databases">
        <title>Genomic Encyclopedia of Type Strains, Phase IV (KMG-IV): sequencing the most valuable type-strain genomes for metagenomic binning, comparative biology and taxonomic classification.</title>
        <authorList>
            <person name="Goeker M."/>
        </authorList>
    </citation>
    <scope>NUCLEOTIDE SEQUENCE [LARGE SCALE GENOMIC DNA]</scope>
    <source>
        <strain evidence="1 2">DSM 22336</strain>
    </source>
</reference>
<organism evidence="1 2">
    <name type="scientific">Paenochrobactrum gallinarii</name>
    <dbReference type="NCBI Taxonomy" id="643673"/>
    <lineage>
        <taxon>Bacteria</taxon>
        <taxon>Pseudomonadati</taxon>
        <taxon>Pseudomonadota</taxon>
        <taxon>Alphaproteobacteria</taxon>
        <taxon>Hyphomicrobiales</taxon>
        <taxon>Brucellaceae</taxon>
        <taxon>Paenochrobactrum</taxon>
    </lineage>
</organism>
<dbReference type="InterPro" id="IPR041854">
    <property type="entry name" value="BFD-like_2Fe2S-bd_dom_sf"/>
</dbReference>
<keyword evidence="2" id="KW-1185">Reference proteome</keyword>